<comment type="similarity">
    <text evidence="1">Belongs to the universal stress protein A family.</text>
</comment>
<reference evidence="3 4" key="1">
    <citation type="submission" date="2018-08" db="EMBL/GenBank/DDBJ databases">
        <title>Sequencing the genomes of 1000 actinobacteria strains.</title>
        <authorList>
            <person name="Klenk H.-P."/>
        </authorList>
    </citation>
    <scope>NUCLEOTIDE SEQUENCE [LARGE SCALE GENOMIC DNA]</scope>
    <source>
        <strain evidence="3 4">DSM 43927</strain>
    </source>
</reference>
<dbReference type="AlphaFoldDB" id="A0A3D9SYU5"/>
<keyword evidence="4" id="KW-1185">Reference proteome</keyword>
<dbReference type="InterPro" id="IPR006016">
    <property type="entry name" value="UspA"/>
</dbReference>
<proteinExistence type="inferred from homology"/>
<dbReference type="PANTHER" id="PTHR46268:SF6">
    <property type="entry name" value="UNIVERSAL STRESS PROTEIN UP12"/>
    <property type="match status" value="1"/>
</dbReference>
<dbReference type="OrthoDB" id="5242641at2"/>
<evidence type="ECO:0000313" key="4">
    <source>
        <dbReference type="Proteomes" id="UP000256661"/>
    </source>
</evidence>
<dbReference type="RefSeq" id="WP_116026197.1">
    <property type="nucleotide sequence ID" value="NZ_QTTT01000001.1"/>
</dbReference>
<dbReference type="EMBL" id="QTTT01000001">
    <property type="protein sequence ID" value="REF01120.1"/>
    <property type="molecule type" value="Genomic_DNA"/>
</dbReference>
<dbReference type="CDD" id="cd00293">
    <property type="entry name" value="USP-like"/>
    <property type="match status" value="2"/>
</dbReference>
<dbReference type="Proteomes" id="UP000256661">
    <property type="component" value="Unassembled WGS sequence"/>
</dbReference>
<dbReference type="InterPro" id="IPR006015">
    <property type="entry name" value="Universal_stress_UspA"/>
</dbReference>
<organism evidence="3 4">
    <name type="scientific">Thermomonospora umbrina</name>
    <dbReference type="NCBI Taxonomy" id="111806"/>
    <lineage>
        <taxon>Bacteria</taxon>
        <taxon>Bacillati</taxon>
        <taxon>Actinomycetota</taxon>
        <taxon>Actinomycetes</taxon>
        <taxon>Streptosporangiales</taxon>
        <taxon>Thermomonosporaceae</taxon>
        <taxon>Thermomonospora</taxon>
    </lineage>
</organism>
<protein>
    <submittedName>
        <fullName evidence="3">Nucleotide-binding universal stress UspA family protein</fullName>
    </submittedName>
</protein>
<dbReference type="Gene3D" id="3.40.50.12370">
    <property type="match status" value="1"/>
</dbReference>
<evidence type="ECO:0000256" key="1">
    <source>
        <dbReference type="ARBA" id="ARBA00008791"/>
    </source>
</evidence>
<gene>
    <name evidence="3" type="ORF">DFJ69_6719</name>
</gene>
<evidence type="ECO:0000313" key="3">
    <source>
        <dbReference type="EMBL" id="REF01120.1"/>
    </source>
</evidence>
<dbReference type="PRINTS" id="PR01438">
    <property type="entry name" value="UNVRSLSTRESS"/>
</dbReference>
<feature type="domain" description="UspA" evidence="2">
    <location>
        <begin position="155"/>
        <end position="291"/>
    </location>
</feature>
<sequence length="296" mass="31589">MTERVVAGYVPDERGDDALALAGLVVAADRSPLTVANVYPPSWPTPGPGRVDAEWLRFVKEQSREALDLAAGRLAGRVPKSRLRYVTHPNRGSGRGLIEVAEESDAGLIVIGSAPRGRPGRIAIGSTADQLLHGAPVPVLMAPRGYAEDPPERFDRLTVAYWPRRGAELGLAAAVEVARRLEIPVRLLTLLVRPAGLGVRLRGGEDFMHLQHEYAVRDLNLAAQRVTGLGQVVTEAAEGAGVDKALRHCDWLPGEILVCMSSAEGPLRKVFLGSVSGKIVRAAPCPVVVLPSATLK</sequence>
<dbReference type="SUPFAM" id="SSF52402">
    <property type="entry name" value="Adenine nucleotide alpha hydrolases-like"/>
    <property type="match status" value="2"/>
</dbReference>
<dbReference type="PANTHER" id="PTHR46268">
    <property type="entry name" value="STRESS RESPONSE PROTEIN NHAX"/>
    <property type="match status" value="1"/>
</dbReference>
<feature type="domain" description="UspA" evidence="2">
    <location>
        <begin position="1"/>
        <end position="142"/>
    </location>
</feature>
<name>A0A3D9SYU5_9ACTN</name>
<accession>A0A3D9SYU5</accession>
<dbReference type="Pfam" id="PF00582">
    <property type="entry name" value="Usp"/>
    <property type="match status" value="2"/>
</dbReference>
<comment type="caution">
    <text evidence="3">The sequence shown here is derived from an EMBL/GenBank/DDBJ whole genome shotgun (WGS) entry which is preliminary data.</text>
</comment>
<evidence type="ECO:0000259" key="2">
    <source>
        <dbReference type="Pfam" id="PF00582"/>
    </source>
</evidence>